<dbReference type="InterPro" id="IPR029058">
    <property type="entry name" value="AB_hydrolase_fold"/>
</dbReference>
<comment type="caution">
    <text evidence="1">The sequence shown here is derived from an EMBL/GenBank/DDBJ whole genome shotgun (WGS) entry which is preliminary data.</text>
</comment>
<proteinExistence type="predicted"/>
<dbReference type="EMBL" id="JBFTWV010000031">
    <property type="protein sequence ID" value="KAL2795842.1"/>
    <property type="molecule type" value="Genomic_DNA"/>
</dbReference>
<gene>
    <name evidence="1" type="ORF">BJX66DRAFT_336550</name>
</gene>
<name>A0ABR4G9Z0_9EURO</name>
<evidence type="ECO:0000313" key="1">
    <source>
        <dbReference type="EMBL" id="KAL2795842.1"/>
    </source>
</evidence>
<dbReference type="Proteomes" id="UP001610563">
    <property type="component" value="Unassembled WGS sequence"/>
</dbReference>
<evidence type="ECO:0000313" key="2">
    <source>
        <dbReference type="Proteomes" id="UP001610563"/>
    </source>
</evidence>
<keyword evidence="2" id="KW-1185">Reference proteome</keyword>
<evidence type="ECO:0008006" key="3">
    <source>
        <dbReference type="Google" id="ProtNLM"/>
    </source>
</evidence>
<accession>A0ABR4G9Z0</accession>
<protein>
    <recommendedName>
        <fullName evidence="3">AB hydrolase-1 domain-containing protein</fullName>
    </recommendedName>
</protein>
<reference evidence="1 2" key="1">
    <citation type="submission" date="2024-07" db="EMBL/GenBank/DDBJ databases">
        <title>Section-level genome sequencing and comparative genomics of Aspergillus sections Usti and Cavernicolus.</title>
        <authorList>
            <consortium name="Lawrence Berkeley National Laboratory"/>
            <person name="Nybo J.L."/>
            <person name="Vesth T.C."/>
            <person name="Theobald S."/>
            <person name="Frisvad J.C."/>
            <person name="Larsen T.O."/>
            <person name="Kjaerboelling I."/>
            <person name="Rothschild-Mancinelli K."/>
            <person name="Lyhne E.K."/>
            <person name="Kogle M.E."/>
            <person name="Barry K."/>
            <person name="Clum A."/>
            <person name="Na H."/>
            <person name="Ledsgaard L."/>
            <person name="Lin J."/>
            <person name="Lipzen A."/>
            <person name="Kuo A."/>
            <person name="Riley R."/>
            <person name="Mondo S."/>
            <person name="Labutti K."/>
            <person name="Haridas S."/>
            <person name="Pangalinan J."/>
            <person name="Salamov A.A."/>
            <person name="Simmons B.A."/>
            <person name="Magnuson J.K."/>
            <person name="Chen J."/>
            <person name="Drula E."/>
            <person name="Henrissat B."/>
            <person name="Wiebenga A."/>
            <person name="Lubbers R.J."/>
            <person name="Gomes A.C."/>
            <person name="Makela M.R."/>
            <person name="Stajich J."/>
            <person name="Grigoriev I.V."/>
            <person name="Mortensen U.H."/>
            <person name="De Vries R.P."/>
            <person name="Baker S.E."/>
            <person name="Andersen M.R."/>
        </authorList>
    </citation>
    <scope>NUCLEOTIDE SEQUENCE [LARGE SCALE GENOMIC DNA]</scope>
    <source>
        <strain evidence="1 2">CBS 209.92</strain>
    </source>
</reference>
<organism evidence="1 2">
    <name type="scientific">Aspergillus keveii</name>
    <dbReference type="NCBI Taxonomy" id="714993"/>
    <lineage>
        <taxon>Eukaryota</taxon>
        <taxon>Fungi</taxon>
        <taxon>Dikarya</taxon>
        <taxon>Ascomycota</taxon>
        <taxon>Pezizomycotina</taxon>
        <taxon>Eurotiomycetes</taxon>
        <taxon>Eurotiomycetidae</taxon>
        <taxon>Eurotiales</taxon>
        <taxon>Aspergillaceae</taxon>
        <taxon>Aspergillus</taxon>
        <taxon>Aspergillus subgen. Nidulantes</taxon>
    </lineage>
</organism>
<sequence length="230" mass="25397">MKYISPGINARLTVLESLTYLPDTENTKACEVPRQDESPLSHHSNLPLPRTAWVRCFEFDLPIYVSLTPPRFNVPEFTNSYESTAFLIGFVSRNVNGSALTGGEGHIGHSYKIHIQYCEPKDEEMHGHHDKKHTLQILSHSLGFGSFYWDIGGQENNYIAAANPLGTQIAILKRITDLVQSGHLSKHIPVPEKIVHVGHSYGSLITNGLVAANPETSDGIVLIGFSHDSS</sequence>
<dbReference type="SUPFAM" id="SSF53474">
    <property type="entry name" value="alpha/beta-Hydrolases"/>
    <property type="match status" value="1"/>
</dbReference>